<organism evidence="2 3">
    <name type="scientific">Legionella beliardensis</name>
    <dbReference type="NCBI Taxonomy" id="91822"/>
    <lineage>
        <taxon>Bacteria</taxon>
        <taxon>Pseudomonadati</taxon>
        <taxon>Pseudomonadota</taxon>
        <taxon>Gammaproteobacteria</taxon>
        <taxon>Legionellales</taxon>
        <taxon>Legionellaceae</taxon>
        <taxon>Legionella</taxon>
    </lineage>
</organism>
<dbReference type="EMBL" id="UGNV01000005">
    <property type="protein sequence ID" value="STX55722.1"/>
    <property type="molecule type" value="Genomic_DNA"/>
</dbReference>
<feature type="region of interest" description="Disordered" evidence="1">
    <location>
        <begin position="22"/>
        <end position="47"/>
    </location>
</feature>
<accession>A0A378JY86</accession>
<sequence>MIRVLIIIFSLTLLVGCSQDNYTSEPEDKANNSGYGGGGHGGYGGGH</sequence>
<keyword evidence="3" id="KW-1185">Reference proteome</keyword>
<name>A0A378JY86_9GAMM</name>
<protein>
    <recommendedName>
        <fullName evidence="4">Lipoprotein</fullName>
    </recommendedName>
</protein>
<dbReference type="PROSITE" id="PS51257">
    <property type="entry name" value="PROKAR_LIPOPROTEIN"/>
    <property type="match status" value="1"/>
</dbReference>
<evidence type="ECO:0000256" key="1">
    <source>
        <dbReference type="SAM" id="MobiDB-lite"/>
    </source>
</evidence>
<evidence type="ECO:0000313" key="2">
    <source>
        <dbReference type="EMBL" id="STX55722.1"/>
    </source>
</evidence>
<dbReference type="AlphaFoldDB" id="A0A378JY86"/>
<proteinExistence type="predicted"/>
<dbReference type="Proteomes" id="UP000254968">
    <property type="component" value="Unassembled WGS sequence"/>
</dbReference>
<gene>
    <name evidence="2" type="ORF">NCTC13315_03092</name>
</gene>
<reference evidence="2 3" key="1">
    <citation type="submission" date="2018-06" db="EMBL/GenBank/DDBJ databases">
        <authorList>
            <consortium name="Pathogen Informatics"/>
            <person name="Doyle S."/>
        </authorList>
    </citation>
    <scope>NUCLEOTIDE SEQUENCE [LARGE SCALE GENOMIC DNA]</scope>
    <source>
        <strain evidence="2 3">NCTC13315</strain>
    </source>
</reference>
<evidence type="ECO:0008006" key="4">
    <source>
        <dbReference type="Google" id="ProtNLM"/>
    </source>
</evidence>
<feature type="compositionally biased region" description="Gly residues" evidence="1">
    <location>
        <begin position="34"/>
        <end position="47"/>
    </location>
</feature>
<dbReference type="RefSeq" id="WP_160149925.1">
    <property type="nucleotide sequence ID" value="NZ_CAAAHO010000014.1"/>
</dbReference>
<evidence type="ECO:0000313" key="3">
    <source>
        <dbReference type="Proteomes" id="UP000254968"/>
    </source>
</evidence>